<organism evidence="1 2">
    <name type="scientific">Flavobacterium hydatis</name>
    <name type="common">Cytophaga aquatilis</name>
    <dbReference type="NCBI Taxonomy" id="991"/>
    <lineage>
        <taxon>Bacteria</taxon>
        <taxon>Pseudomonadati</taxon>
        <taxon>Bacteroidota</taxon>
        <taxon>Flavobacteriia</taxon>
        <taxon>Flavobacteriales</taxon>
        <taxon>Flavobacteriaceae</taxon>
        <taxon>Flavobacterium</taxon>
    </lineage>
</organism>
<evidence type="ECO:0000313" key="2">
    <source>
        <dbReference type="Proteomes" id="UP000028712"/>
    </source>
</evidence>
<comment type="caution">
    <text evidence="1">The sequence shown here is derived from an EMBL/GenBank/DDBJ whole genome shotgun (WGS) entry which is preliminary data.</text>
</comment>
<gene>
    <name evidence="1" type="ORF">IW20_21925</name>
</gene>
<accession>A0A085ZZU1</accession>
<evidence type="ECO:0000313" key="1">
    <source>
        <dbReference type="EMBL" id="KFF09955.1"/>
    </source>
</evidence>
<sequence length="361" mass="39799">MKNLKIAPMKKHYNFLILLLIIPFLGFANDDGYSTKQKTIKKTYIVNSDAGIDIDNKYGNISVTTWDEDKIDIEVIIKVSGSNEKWVNEKLNSINVDITALKSMLTAITNIGSSSLKSMGSSNNFEINYTLKIPKNGTVKLNNKYGNITTGDLASTADIFCKYGKVNLGRLNGNTNTIHIEYCQNSSINYIKNGNIEARYSGLKINSAGKINLDTNYTDIVMGDSQNIKYDCNYGTFKFQKMGSVAGAGNYLTVNIGEISNMLSVDLNYGNLAVGIINEKANNINVTSGYSDVSLGYDSNYAFDFDISTRYSGLKTDSSMQISNSEEKSNAKKVSGFYKKKGQNKLVLTSNYGSILLVKKQ</sequence>
<dbReference type="eggNOG" id="COG3595">
    <property type="taxonomic scope" value="Bacteria"/>
</dbReference>
<proteinExistence type="predicted"/>
<dbReference type="EMBL" id="JPRM01000043">
    <property type="protein sequence ID" value="KFF09955.1"/>
    <property type="molecule type" value="Genomic_DNA"/>
</dbReference>
<evidence type="ECO:0008006" key="3">
    <source>
        <dbReference type="Google" id="ProtNLM"/>
    </source>
</evidence>
<reference evidence="1 2" key="1">
    <citation type="submission" date="2014-07" db="EMBL/GenBank/DDBJ databases">
        <title>Genome of Flavobacterium hydatis DSM 2063.</title>
        <authorList>
            <person name="Pipes S.E."/>
            <person name="Stropko S.J."/>
            <person name="Newman J.D."/>
        </authorList>
    </citation>
    <scope>NUCLEOTIDE SEQUENCE [LARGE SCALE GENOMIC DNA]</scope>
    <source>
        <strain evidence="1 2">DSM 2063</strain>
    </source>
</reference>
<dbReference type="STRING" id="991.IW20_21925"/>
<protein>
    <recommendedName>
        <fullName evidence="3">Adhesin domain-containing protein</fullName>
    </recommendedName>
</protein>
<dbReference type="Proteomes" id="UP000028712">
    <property type="component" value="Unassembled WGS sequence"/>
</dbReference>
<name>A0A085ZZU1_FLAHY</name>
<dbReference type="AlphaFoldDB" id="A0A085ZZU1"/>